<proteinExistence type="predicted"/>
<evidence type="ECO:0000313" key="3">
    <source>
        <dbReference type="EMBL" id="CAB4199822.1"/>
    </source>
</evidence>
<reference evidence="3" key="1">
    <citation type="submission" date="2020-05" db="EMBL/GenBank/DDBJ databases">
        <authorList>
            <person name="Chiriac C."/>
            <person name="Salcher M."/>
            <person name="Ghai R."/>
            <person name="Kavagutti S V."/>
        </authorList>
    </citation>
    <scope>NUCLEOTIDE SEQUENCE</scope>
</reference>
<evidence type="ECO:0000313" key="1">
    <source>
        <dbReference type="EMBL" id="CAB4172165.1"/>
    </source>
</evidence>
<accession>A0A6J5RV33</accession>
<sequence length="106" mass="11604">MKVIENGAFCAACFSFVTDRSVVEFDASWDGPVIPEGSVDELSLCESCVRSAAEALDVSPDVVARLENSVKFSEGVAEKWRSYALSLERSLEFRPEKVVKTGRKPA</sequence>
<gene>
    <name evidence="2" type="ORF">UFOVP1156_23</name>
    <name evidence="3" type="ORF">UFOVP1346_7</name>
    <name evidence="1" type="ORF">UFOVP921_47</name>
</gene>
<dbReference type="EMBL" id="LR797295">
    <property type="protein sequence ID" value="CAB4199822.1"/>
    <property type="molecule type" value="Genomic_DNA"/>
</dbReference>
<organism evidence="3">
    <name type="scientific">uncultured Caudovirales phage</name>
    <dbReference type="NCBI Taxonomy" id="2100421"/>
    <lineage>
        <taxon>Viruses</taxon>
        <taxon>Duplodnaviria</taxon>
        <taxon>Heunggongvirae</taxon>
        <taxon>Uroviricota</taxon>
        <taxon>Caudoviricetes</taxon>
        <taxon>Peduoviridae</taxon>
        <taxon>Maltschvirus</taxon>
        <taxon>Maltschvirus maltsch</taxon>
    </lineage>
</organism>
<dbReference type="EMBL" id="LR796875">
    <property type="protein sequence ID" value="CAB4172165.1"/>
    <property type="molecule type" value="Genomic_DNA"/>
</dbReference>
<protein>
    <submittedName>
        <fullName evidence="3">Uncharacterized protein</fullName>
    </submittedName>
</protein>
<evidence type="ECO:0000313" key="2">
    <source>
        <dbReference type="EMBL" id="CAB4187434.1"/>
    </source>
</evidence>
<dbReference type="EMBL" id="LR797103">
    <property type="protein sequence ID" value="CAB4187434.1"/>
    <property type="molecule type" value="Genomic_DNA"/>
</dbReference>
<name>A0A6J5RV33_9CAUD</name>